<proteinExistence type="predicted"/>
<dbReference type="EMBL" id="CAJVRM010000324">
    <property type="protein sequence ID" value="CAG8979612.1"/>
    <property type="molecule type" value="Genomic_DNA"/>
</dbReference>
<name>A0A9N9LW58_9HELO</name>
<keyword evidence="3" id="KW-1185">Reference proteome</keyword>
<evidence type="ECO:0008006" key="4">
    <source>
        <dbReference type="Google" id="ProtNLM"/>
    </source>
</evidence>
<dbReference type="PANTHER" id="PTHR41252:SF1">
    <property type="entry name" value="BLR2505 PROTEIN"/>
    <property type="match status" value="1"/>
</dbReference>
<keyword evidence="1" id="KW-0732">Signal</keyword>
<dbReference type="OrthoDB" id="10264449at2759"/>
<reference evidence="2" key="1">
    <citation type="submission" date="2021-07" db="EMBL/GenBank/DDBJ databases">
        <authorList>
            <person name="Durling M."/>
        </authorList>
    </citation>
    <scope>NUCLEOTIDE SEQUENCE</scope>
</reference>
<dbReference type="InterPro" id="IPR032710">
    <property type="entry name" value="NTF2-like_dom_sf"/>
</dbReference>
<feature type="chain" id="PRO_5040515072" description="SnoaL-like domain-containing protein" evidence="1">
    <location>
        <begin position="21"/>
        <end position="165"/>
    </location>
</feature>
<sequence length="165" mass="18836">MRFSILAAAGLSMFLGKSMAFNLTLEFMHELMDPAATGNTTLFGQTLDPAVRWWIANDVKSDVTLTGIRNASEWNTEVNTPLIEQLTSPPNTTVEYMYVIPERNIAIMEATGHAIRKFNGQPYSNRFCWHFFFSFESGKIVEIHEYLDTNMVRELMTEANAVKHY</sequence>
<protein>
    <recommendedName>
        <fullName evidence="4">SnoaL-like domain-containing protein</fullName>
    </recommendedName>
</protein>
<dbReference type="PANTHER" id="PTHR41252">
    <property type="entry name" value="BLR2505 PROTEIN"/>
    <property type="match status" value="1"/>
</dbReference>
<organism evidence="2 3">
    <name type="scientific">Hymenoscyphus albidus</name>
    <dbReference type="NCBI Taxonomy" id="595503"/>
    <lineage>
        <taxon>Eukaryota</taxon>
        <taxon>Fungi</taxon>
        <taxon>Dikarya</taxon>
        <taxon>Ascomycota</taxon>
        <taxon>Pezizomycotina</taxon>
        <taxon>Leotiomycetes</taxon>
        <taxon>Helotiales</taxon>
        <taxon>Helotiaceae</taxon>
        <taxon>Hymenoscyphus</taxon>
    </lineage>
</organism>
<gene>
    <name evidence="2" type="ORF">HYALB_00013540</name>
</gene>
<evidence type="ECO:0000313" key="2">
    <source>
        <dbReference type="EMBL" id="CAG8979612.1"/>
    </source>
</evidence>
<accession>A0A9N9LW58</accession>
<evidence type="ECO:0000256" key="1">
    <source>
        <dbReference type="SAM" id="SignalP"/>
    </source>
</evidence>
<evidence type="ECO:0000313" key="3">
    <source>
        <dbReference type="Proteomes" id="UP000701801"/>
    </source>
</evidence>
<feature type="signal peptide" evidence="1">
    <location>
        <begin position="1"/>
        <end position="20"/>
    </location>
</feature>
<comment type="caution">
    <text evidence="2">The sequence shown here is derived from an EMBL/GenBank/DDBJ whole genome shotgun (WGS) entry which is preliminary data.</text>
</comment>
<dbReference type="SUPFAM" id="SSF54427">
    <property type="entry name" value="NTF2-like"/>
    <property type="match status" value="1"/>
</dbReference>
<dbReference type="Gene3D" id="3.10.450.50">
    <property type="match status" value="1"/>
</dbReference>
<dbReference type="AlphaFoldDB" id="A0A9N9LW58"/>
<dbReference type="Proteomes" id="UP000701801">
    <property type="component" value="Unassembled WGS sequence"/>
</dbReference>